<dbReference type="Pfam" id="PF00102">
    <property type="entry name" value="Y_phosphatase"/>
    <property type="match status" value="2"/>
</dbReference>
<accession>A0A9P1IDB0</accession>
<feature type="compositionally biased region" description="Polar residues" evidence="1">
    <location>
        <begin position="500"/>
        <end position="509"/>
    </location>
</feature>
<feature type="domain" description="Tyrosine specific protein phosphatases" evidence="3">
    <location>
        <begin position="274"/>
        <end position="346"/>
    </location>
</feature>
<dbReference type="InterPro" id="IPR000242">
    <property type="entry name" value="PTP_cat"/>
</dbReference>
<feature type="compositionally biased region" description="Basic and acidic residues" evidence="1">
    <location>
        <begin position="439"/>
        <end position="456"/>
    </location>
</feature>
<dbReference type="InterPro" id="IPR052782">
    <property type="entry name" value="Oocyte-zygote_transition_reg"/>
</dbReference>
<dbReference type="PANTHER" id="PTHR46163:SF25">
    <property type="entry name" value="PROTEIN-TYROSINE PHOSPHATASE"/>
    <property type="match status" value="1"/>
</dbReference>
<feature type="compositionally biased region" description="Gly residues" evidence="1">
    <location>
        <begin position="36"/>
        <end position="46"/>
    </location>
</feature>
<dbReference type="SMART" id="SM00404">
    <property type="entry name" value="PTPc_motif"/>
    <property type="match status" value="1"/>
</dbReference>
<evidence type="ECO:0000259" key="2">
    <source>
        <dbReference type="PROSITE" id="PS50055"/>
    </source>
</evidence>
<evidence type="ECO:0000313" key="5">
    <source>
        <dbReference type="Proteomes" id="UP001152747"/>
    </source>
</evidence>
<organism evidence="4 5">
    <name type="scientific">Caenorhabditis angaria</name>
    <dbReference type="NCBI Taxonomy" id="860376"/>
    <lineage>
        <taxon>Eukaryota</taxon>
        <taxon>Metazoa</taxon>
        <taxon>Ecdysozoa</taxon>
        <taxon>Nematoda</taxon>
        <taxon>Chromadorea</taxon>
        <taxon>Rhabditida</taxon>
        <taxon>Rhabditina</taxon>
        <taxon>Rhabditomorpha</taxon>
        <taxon>Rhabditoidea</taxon>
        <taxon>Rhabditidae</taxon>
        <taxon>Peloderinae</taxon>
        <taxon>Caenorhabditis</taxon>
    </lineage>
</organism>
<dbReference type="SUPFAM" id="SSF52799">
    <property type="entry name" value="(Phosphotyrosine protein) phosphatases II"/>
    <property type="match status" value="1"/>
</dbReference>
<evidence type="ECO:0008006" key="6">
    <source>
        <dbReference type="Google" id="ProtNLM"/>
    </source>
</evidence>
<feature type="compositionally biased region" description="Basic and acidic residues" evidence="1">
    <location>
        <begin position="24"/>
        <end position="35"/>
    </location>
</feature>
<proteinExistence type="predicted"/>
<evidence type="ECO:0000256" key="1">
    <source>
        <dbReference type="SAM" id="MobiDB-lite"/>
    </source>
</evidence>
<dbReference type="CDD" id="cd00047">
    <property type="entry name" value="PTPc"/>
    <property type="match status" value="1"/>
</dbReference>
<dbReference type="OrthoDB" id="10253954at2759"/>
<dbReference type="InterPro" id="IPR016130">
    <property type="entry name" value="Tyr_Pase_AS"/>
</dbReference>
<feature type="domain" description="Tyrosine-protein phosphatase" evidence="2">
    <location>
        <begin position="154"/>
        <end position="355"/>
    </location>
</feature>
<feature type="region of interest" description="Disordered" evidence="1">
    <location>
        <begin position="1"/>
        <end position="81"/>
    </location>
</feature>
<dbReference type="InterPro" id="IPR000387">
    <property type="entry name" value="Tyr_Pase_dom"/>
</dbReference>
<sequence length="537" mass="60583">MHNNINGPQKKRAGKVMNGLSEEGTNRKERKEKKTGAGGGGGGEKGGIMRRLGFVLNNDKSEQGSTLRKKKKKNKVRKSASQVIRDTKVHFVFQKPHAQIPLKGDKITDLQKSVFHKFAQENVKRGPLELSSDFLTKIKPYVGHPLKREVFDANHTKNRYKDVICNDITRVVINDGKDDDYIHANWVNGLNSPFILTLDRTVIDFWRMIVHTKTTYIVMLCDVTEDGKPKCYQYWPDKPGQSVTHGEFTITCKNEEDKDEHVIKSILTIKNKGGDVEHTLRHLHTKTCTGPVCVHCSAGIGRTGTFVCIEACLQTLTDEKELDIVATVKALRNSRLGSVQVDVQYMTLVQVVLNYGKDNGFWDDSDIDDRIELLTWNISQFVSTRAPVKSAAEIAKEKEKREEKEKEEKKEKEKEKEREKEREKKKEYSKEESDDEEGKEDKELAKEKEIKKEQKAVHSPHVGTEDGNGKDLMTVTATATVLSKDPLVLSPAKVEKCVTHGNNNNTENPASIVATALPTPPPPKKIEQVMEQSQYLG</sequence>
<protein>
    <recommendedName>
        <fullName evidence="6">Tyrosine-protein phosphatase domain-containing protein</fullName>
    </recommendedName>
</protein>
<dbReference type="PROSITE" id="PS50055">
    <property type="entry name" value="TYR_PHOSPHATASE_PTP"/>
    <property type="match status" value="1"/>
</dbReference>
<dbReference type="InterPro" id="IPR003595">
    <property type="entry name" value="Tyr_Pase_cat"/>
</dbReference>
<comment type="caution">
    <text evidence="4">The sequence shown here is derived from an EMBL/GenBank/DDBJ whole genome shotgun (WGS) entry which is preliminary data.</text>
</comment>
<evidence type="ECO:0000259" key="3">
    <source>
        <dbReference type="PROSITE" id="PS50056"/>
    </source>
</evidence>
<reference evidence="4" key="1">
    <citation type="submission" date="2022-11" db="EMBL/GenBank/DDBJ databases">
        <authorList>
            <person name="Kikuchi T."/>
        </authorList>
    </citation>
    <scope>NUCLEOTIDE SEQUENCE</scope>
    <source>
        <strain evidence="4">PS1010</strain>
    </source>
</reference>
<dbReference type="EMBL" id="CANHGI010000002">
    <property type="protein sequence ID" value="CAI5442026.1"/>
    <property type="molecule type" value="Genomic_DNA"/>
</dbReference>
<dbReference type="PROSITE" id="PS50056">
    <property type="entry name" value="TYR_PHOSPHATASE_2"/>
    <property type="match status" value="1"/>
</dbReference>
<feature type="compositionally biased region" description="Basic and acidic residues" evidence="1">
    <location>
        <begin position="395"/>
        <end position="431"/>
    </location>
</feature>
<dbReference type="PRINTS" id="PR00700">
    <property type="entry name" value="PRTYPHPHTASE"/>
</dbReference>
<gene>
    <name evidence="4" type="ORF">CAMP_LOCUS4663</name>
</gene>
<dbReference type="Gene3D" id="3.90.190.10">
    <property type="entry name" value="Protein tyrosine phosphatase superfamily"/>
    <property type="match status" value="2"/>
</dbReference>
<dbReference type="Proteomes" id="UP001152747">
    <property type="component" value="Unassembled WGS sequence"/>
</dbReference>
<feature type="compositionally biased region" description="Basic residues" evidence="1">
    <location>
        <begin position="67"/>
        <end position="78"/>
    </location>
</feature>
<feature type="region of interest" description="Disordered" evidence="1">
    <location>
        <begin position="499"/>
        <end position="537"/>
    </location>
</feature>
<dbReference type="InterPro" id="IPR029021">
    <property type="entry name" value="Prot-tyrosine_phosphatase-like"/>
</dbReference>
<dbReference type="PANTHER" id="PTHR46163">
    <property type="entry name" value="TYROSINE-PROTEIN PHOSPHATASE-RELATED"/>
    <property type="match status" value="1"/>
</dbReference>
<dbReference type="AlphaFoldDB" id="A0A9P1IDB0"/>
<name>A0A9P1IDB0_9PELO</name>
<evidence type="ECO:0000313" key="4">
    <source>
        <dbReference type="EMBL" id="CAI5442026.1"/>
    </source>
</evidence>
<feature type="region of interest" description="Disordered" evidence="1">
    <location>
        <begin position="395"/>
        <end position="471"/>
    </location>
</feature>
<dbReference type="PROSITE" id="PS00383">
    <property type="entry name" value="TYR_PHOSPHATASE_1"/>
    <property type="match status" value="1"/>
</dbReference>
<dbReference type="GO" id="GO:0004725">
    <property type="term" value="F:protein tyrosine phosphatase activity"/>
    <property type="evidence" value="ECO:0007669"/>
    <property type="project" value="InterPro"/>
</dbReference>
<keyword evidence="5" id="KW-1185">Reference proteome</keyword>
<dbReference type="SMART" id="SM00194">
    <property type="entry name" value="PTPc"/>
    <property type="match status" value="1"/>
</dbReference>